<comment type="similarity">
    <text evidence="12">Belongs to the insect chemoreceptor superfamily. Heteromeric odorant receptor channel (TC 1.A.69) family. Orco subfamily.</text>
</comment>
<dbReference type="GO" id="GO:0007165">
    <property type="term" value="P:signal transduction"/>
    <property type="evidence" value="ECO:0007669"/>
    <property type="project" value="UniProtKB-KW"/>
</dbReference>
<evidence type="ECO:0000256" key="7">
    <source>
        <dbReference type="ARBA" id="ARBA00022989"/>
    </source>
</evidence>
<gene>
    <name evidence="15" type="primary">ORCO</name>
</gene>
<feature type="transmembrane region" description="Helical" evidence="14">
    <location>
        <begin position="450"/>
        <end position="474"/>
    </location>
</feature>
<feature type="transmembrane region" description="Helical" evidence="14">
    <location>
        <begin position="183"/>
        <end position="203"/>
    </location>
</feature>
<evidence type="ECO:0000256" key="11">
    <source>
        <dbReference type="ARBA" id="ARBA00023224"/>
    </source>
</evidence>
<dbReference type="EMBL" id="MH937276">
    <property type="protein sequence ID" value="AYN70691.1"/>
    <property type="molecule type" value="mRNA"/>
</dbReference>
<evidence type="ECO:0000256" key="8">
    <source>
        <dbReference type="ARBA" id="ARBA00023136"/>
    </source>
</evidence>
<dbReference type="Pfam" id="PF02949">
    <property type="entry name" value="7tm_6"/>
    <property type="match status" value="1"/>
</dbReference>
<evidence type="ECO:0000256" key="4">
    <source>
        <dbReference type="ARBA" id="ARBA00022610"/>
    </source>
</evidence>
<evidence type="ECO:0000256" key="3">
    <source>
        <dbReference type="ARBA" id="ARBA00022606"/>
    </source>
</evidence>
<sequence length="517" mass="57935">MQPSKYVGLVADLMPNIRLMKYSGLFMHNFTGGSGLFKKIYSSIHLVLVLVQFLLILVNLAMNAEEVNELSGNTITVLFFTHCITKFVYLAVSQKNFYRTLNIWNQANSHPLFAESDARYHAIALAKMRKLFTLVMLTTVASAVAWTTITFFGESVKFALDKETNSTITVEIPRLPIKSFYPWNAGAGMFYMISFVFQCYYLLFSMVHSNLCDVLFCSWLIFACEQLQHLKGIMKPLMELSASLDTYRPNSAALFRSLSANSKSELINNEEKEHTDLDISGVYSSKADWGAQFRAPSTLQTFNGMNGMNGTNPNGLTRKQEMMVRSAIKYWVERHKHVVRLVAAIGDTYGGALLLHMLTSTIMLTLLAYQATKITGVNVYAFTTVGYLGYALAQVFHFCIFGNRLIEESSSVMEAAYSCHWYDGSEEAKTFVQIVCQQCQKAMSISGAKFFTVSLDLFASFAIEVCGFALFVAIMSGEGCARRVAIWLVWSVHSGHSPLSQNLFVFALIYITNTVLL</sequence>
<reference evidence="15" key="1">
    <citation type="submission" date="2018-09" db="EMBL/GenBank/DDBJ databases">
        <title>Identification and expression analysis of chemosensory genes in citrus fruit fly Bactrocera minax.</title>
        <authorList>
            <person name="Lu Y."/>
            <person name="Yu T."/>
            <person name="Cheng J."/>
        </authorList>
    </citation>
    <scope>NUCLEOTIDE SEQUENCE</scope>
    <source>
        <strain evidence="15">Bmi011214</strain>
    </source>
</reference>
<dbReference type="InterPro" id="IPR004117">
    <property type="entry name" value="7tm6_olfct_rcpt"/>
</dbReference>
<keyword evidence="10" id="KW-0325">Glycoprotein</keyword>
<keyword evidence="9 15" id="KW-0675">Receptor</keyword>
<dbReference type="GO" id="GO:0005549">
    <property type="term" value="F:odorant binding"/>
    <property type="evidence" value="ECO:0007669"/>
    <property type="project" value="InterPro"/>
</dbReference>
<dbReference type="PANTHER" id="PTHR21137:SF9">
    <property type="entry name" value="ODORANT RECEPTOR CORECEPTOR"/>
    <property type="match status" value="1"/>
</dbReference>
<evidence type="ECO:0000256" key="1">
    <source>
        <dbReference type="ARBA" id="ARBA00004651"/>
    </source>
</evidence>
<keyword evidence="6" id="KW-0552">Olfaction</keyword>
<keyword evidence="4" id="KW-0085">Behavior</keyword>
<dbReference type="PANTHER" id="PTHR21137">
    <property type="entry name" value="ODORANT RECEPTOR"/>
    <property type="match status" value="1"/>
</dbReference>
<comment type="subcellular location">
    <subcellularLocation>
        <location evidence="1">Cell membrane</location>
        <topology evidence="1">Multi-pass membrane protein</topology>
    </subcellularLocation>
</comment>
<proteinExistence type="evidence at transcript level"/>
<feature type="transmembrane region" description="Helical" evidence="14">
    <location>
        <begin position="44"/>
        <end position="62"/>
    </location>
</feature>
<feature type="transmembrane region" description="Helical" evidence="14">
    <location>
        <begin position="338"/>
        <end position="359"/>
    </location>
</feature>
<feature type="transmembrane region" description="Helical" evidence="14">
    <location>
        <begin position="74"/>
        <end position="92"/>
    </location>
</feature>
<keyword evidence="5 14" id="KW-0812">Transmembrane</keyword>
<evidence type="ECO:0000256" key="6">
    <source>
        <dbReference type="ARBA" id="ARBA00022725"/>
    </source>
</evidence>
<dbReference type="GO" id="GO:0005886">
    <property type="term" value="C:plasma membrane"/>
    <property type="evidence" value="ECO:0007669"/>
    <property type="project" value="UniProtKB-SubCell"/>
</dbReference>
<keyword evidence="3" id="KW-0716">Sensory transduction</keyword>
<evidence type="ECO:0000256" key="12">
    <source>
        <dbReference type="ARBA" id="ARBA00038131"/>
    </source>
</evidence>
<dbReference type="GO" id="GO:0004984">
    <property type="term" value="F:olfactory receptor activity"/>
    <property type="evidence" value="ECO:0007669"/>
    <property type="project" value="InterPro"/>
</dbReference>
<evidence type="ECO:0000256" key="14">
    <source>
        <dbReference type="SAM" id="Phobius"/>
    </source>
</evidence>
<evidence type="ECO:0000313" key="15">
    <source>
        <dbReference type="EMBL" id="AYN70691.1"/>
    </source>
</evidence>
<keyword evidence="7 14" id="KW-1133">Transmembrane helix</keyword>
<organism evidence="15">
    <name type="scientific">Bactrocera minax</name>
    <name type="common">Chinese citrus fly</name>
    <dbReference type="NCBI Taxonomy" id="104690"/>
    <lineage>
        <taxon>Eukaryota</taxon>
        <taxon>Metazoa</taxon>
        <taxon>Ecdysozoa</taxon>
        <taxon>Arthropoda</taxon>
        <taxon>Hexapoda</taxon>
        <taxon>Insecta</taxon>
        <taxon>Pterygota</taxon>
        <taxon>Neoptera</taxon>
        <taxon>Endopterygota</taxon>
        <taxon>Diptera</taxon>
        <taxon>Brachycera</taxon>
        <taxon>Muscomorpha</taxon>
        <taxon>Tephritoidea</taxon>
        <taxon>Tephritidae</taxon>
        <taxon>Bactrocera</taxon>
        <taxon>Tetradacus</taxon>
    </lineage>
</organism>
<accession>A0A3G2LEL3</accession>
<feature type="transmembrane region" description="Helical" evidence="14">
    <location>
        <begin position="131"/>
        <end position="152"/>
    </location>
</feature>
<evidence type="ECO:0000256" key="5">
    <source>
        <dbReference type="ARBA" id="ARBA00022692"/>
    </source>
</evidence>
<evidence type="ECO:0000256" key="2">
    <source>
        <dbReference type="ARBA" id="ARBA00022475"/>
    </source>
</evidence>
<feature type="transmembrane region" description="Helical" evidence="14">
    <location>
        <begin position="379"/>
        <end position="401"/>
    </location>
</feature>
<evidence type="ECO:0000256" key="13">
    <source>
        <dbReference type="ARBA" id="ARBA00039481"/>
    </source>
</evidence>
<evidence type="ECO:0000256" key="10">
    <source>
        <dbReference type="ARBA" id="ARBA00023180"/>
    </source>
</evidence>
<keyword evidence="11" id="KW-0807">Transducer</keyword>
<evidence type="ECO:0000256" key="9">
    <source>
        <dbReference type="ARBA" id="ARBA00023170"/>
    </source>
</evidence>
<dbReference type="AlphaFoldDB" id="A0A3G2LEL3"/>
<keyword evidence="2" id="KW-1003">Cell membrane</keyword>
<keyword evidence="8 14" id="KW-0472">Membrane</keyword>
<name>A0A3G2LEL3_9MUSC</name>
<protein>
    <recommendedName>
        <fullName evidence="13">Odorant receptor coreceptor</fullName>
    </recommendedName>
</protein>